<gene>
    <name evidence="2" type="ORF">SPPG_07672</name>
</gene>
<evidence type="ECO:0000313" key="3">
    <source>
        <dbReference type="Proteomes" id="UP000053201"/>
    </source>
</evidence>
<evidence type="ECO:0000256" key="1">
    <source>
        <dbReference type="SAM" id="MobiDB-lite"/>
    </source>
</evidence>
<feature type="compositionally biased region" description="Low complexity" evidence="1">
    <location>
        <begin position="114"/>
        <end position="172"/>
    </location>
</feature>
<name>A0A0L0H810_SPIPD</name>
<dbReference type="OrthoDB" id="10583049at2759"/>
<dbReference type="VEuPathDB" id="FungiDB:SPPG_07672"/>
<dbReference type="EMBL" id="KQ257466">
    <property type="protein sequence ID" value="KNC96838.1"/>
    <property type="molecule type" value="Genomic_DNA"/>
</dbReference>
<keyword evidence="3" id="KW-1185">Reference proteome</keyword>
<dbReference type="InParanoid" id="A0A0L0H810"/>
<dbReference type="RefSeq" id="XP_016604878.1">
    <property type="nucleotide sequence ID" value="XM_016755829.1"/>
</dbReference>
<dbReference type="AlphaFoldDB" id="A0A0L0H810"/>
<evidence type="ECO:0000313" key="2">
    <source>
        <dbReference type="EMBL" id="KNC96838.1"/>
    </source>
</evidence>
<feature type="compositionally biased region" description="Basic residues" evidence="1">
    <location>
        <begin position="198"/>
        <end position="208"/>
    </location>
</feature>
<reference evidence="2 3" key="1">
    <citation type="submission" date="2009-08" db="EMBL/GenBank/DDBJ databases">
        <title>The Genome Sequence of Spizellomyces punctatus strain DAOM BR117.</title>
        <authorList>
            <consortium name="The Broad Institute Genome Sequencing Platform"/>
            <person name="Russ C."/>
            <person name="Cuomo C."/>
            <person name="Shea T."/>
            <person name="Young S.K."/>
            <person name="Zeng Q."/>
            <person name="Koehrsen M."/>
            <person name="Haas B."/>
            <person name="Borodovsky M."/>
            <person name="Guigo R."/>
            <person name="Alvarado L."/>
            <person name="Berlin A."/>
            <person name="Bochicchio J."/>
            <person name="Borenstein D."/>
            <person name="Chapman S."/>
            <person name="Chen Z."/>
            <person name="Engels R."/>
            <person name="Freedman E."/>
            <person name="Gellesch M."/>
            <person name="Goldberg J."/>
            <person name="Griggs A."/>
            <person name="Gujja S."/>
            <person name="Heiman D."/>
            <person name="Hepburn T."/>
            <person name="Howarth C."/>
            <person name="Jen D."/>
            <person name="Larson L."/>
            <person name="Lewis B."/>
            <person name="Mehta T."/>
            <person name="Park D."/>
            <person name="Pearson M."/>
            <person name="Roberts A."/>
            <person name="Saif S."/>
            <person name="Shenoy N."/>
            <person name="Sisk P."/>
            <person name="Stolte C."/>
            <person name="Sykes S."/>
            <person name="Thomson T."/>
            <person name="Walk T."/>
            <person name="White J."/>
            <person name="Yandava C."/>
            <person name="Burger G."/>
            <person name="Gray M.W."/>
            <person name="Holland P.W.H."/>
            <person name="King N."/>
            <person name="Lang F.B.F."/>
            <person name="Roger A.J."/>
            <person name="Ruiz-Trillo I."/>
            <person name="Lander E."/>
            <person name="Nusbaum C."/>
        </authorList>
    </citation>
    <scope>NUCLEOTIDE SEQUENCE [LARGE SCALE GENOMIC DNA]</scope>
    <source>
        <strain evidence="2 3">DAOM BR117</strain>
    </source>
</reference>
<dbReference type="GeneID" id="27690870"/>
<feature type="region of interest" description="Disordered" evidence="1">
    <location>
        <begin position="191"/>
        <end position="210"/>
    </location>
</feature>
<dbReference type="Proteomes" id="UP000053201">
    <property type="component" value="Unassembled WGS sequence"/>
</dbReference>
<accession>A0A0L0H810</accession>
<organism evidence="2 3">
    <name type="scientific">Spizellomyces punctatus (strain DAOM BR117)</name>
    <dbReference type="NCBI Taxonomy" id="645134"/>
    <lineage>
        <taxon>Eukaryota</taxon>
        <taxon>Fungi</taxon>
        <taxon>Fungi incertae sedis</taxon>
        <taxon>Chytridiomycota</taxon>
        <taxon>Chytridiomycota incertae sedis</taxon>
        <taxon>Chytridiomycetes</taxon>
        <taxon>Spizellomycetales</taxon>
        <taxon>Spizellomycetaceae</taxon>
        <taxon>Spizellomyces</taxon>
    </lineage>
</organism>
<protein>
    <submittedName>
        <fullName evidence="2">Uncharacterized protein</fullName>
    </submittedName>
</protein>
<feature type="region of interest" description="Disordered" evidence="1">
    <location>
        <begin position="1"/>
        <end position="179"/>
    </location>
</feature>
<proteinExistence type="predicted"/>
<feature type="compositionally biased region" description="Low complexity" evidence="1">
    <location>
        <begin position="25"/>
        <end position="44"/>
    </location>
</feature>
<sequence length="228" mass="25609">MLLRHASPPPSSTHAMIPHNLFFEPSPSTPTTSTTTTTPSCSPSTQPPPPPQTQQTTQKRKRQTELKFRTTKRTKPTPLIRTLVKNRFGTRHKKESVESSVAPAEGGVSPQTIDTPSDTLLTPPTPLVLSDTRSSDTPSLTRSTTTLTSPSKPQQEQQQQQQQQQQEPSSPQTHLKSQRKALLKSLTQTVQTLSKSLGKPKQHFKKSQRRDVLVRRKRMLEWVRRVDT</sequence>